<dbReference type="Proteomes" id="UP001362999">
    <property type="component" value="Unassembled WGS sequence"/>
</dbReference>
<dbReference type="EMBL" id="JAWWNJ010000045">
    <property type="protein sequence ID" value="KAK7018939.1"/>
    <property type="molecule type" value="Genomic_DNA"/>
</dbReference>
<protein>
    <recommendedName>
        <fullName evidence="1">C2H2-type domain-containing protein</fullName>
    </recommendedName>
</protein>
<evidence type="ECO:0000259" key="1">
    <source>
        <dbReference type="PROSITE" id="PS00028"/>
    </source>
</evidence>
<gene>
    <name evidence="2" type="ORF">R3P38DRAFT_2979655</name>
</gene>
<dbReference type="AlphaFoldDB" id="A0AAW0AZJ6"/>
<organism evidence="2 3">
    <name type="scientific">Favolaschia claudopus</name>
    <dbReference type="NCBI Taxonomy" id="2862362"/>
    <lineage>
        <taxon>Eukaryota</taxon>
        <taxon>Fungi</taxon>
        <taxon>Dikarya</taxon>
        <taxon>Basidiomycota</taxon>
        <taxon>Agaricomycotina</taxon>
        <taxon>Agaricomycetes</taxon>
        <taxon>Agaricomycetidae</taxon>
        <taxon>Agaricales</taxon>
        <taxon>Marasmiineae</taxon>
        <taxon>Mycenaceae</taxon>
        <taxon>Favolaschia</taxon>
    </lineage>
</organism>
<sequence>MYGVQKFSLSPLLSPCCLPYLSSRSSATSPSICRARSVPNLRLIRFPNLFLPYLQVLMQTPGDLPPNISELIPGPHPRFEFPRSLASHSGDLQPSLPKSTVARRLSAISELKTTKPFARIAIVTEIESPSQRPTHGHRYLLLRFAGKRKFCSLRQCLSAFIPSSSLESHSGALHSTYQFQPSPDSNISSPVILDWNLRIKNYKAFRSIAERRNIL</sequence>
<feature type="domain" description="C2H2-type" evidence="1">
    <location>
        <begin position="151"/>
        <end position="174"/>
    </location>
</feature>
<dbReference type="PROSITE" id="PS00028">
    <property type="entry name" value="ZINC_FINGER_C2H2_1"/>
    <property type="match status" value="1"/>
</dbReference>
<dbReference type="InterPro" id="IPR013087">
    <property type="entry name" value="Znf_C2H2_type"/>
</dbReference>
<name>A0AAW0AZJ6_9AGAR</name>
<accession>A0AAW0AZJ6</accession>
<evidence type="ECO:0000313" key="2">
    <source>
        <dbReference type="EMBL" id="KAK7018939.1"/>
    </source>
</evidence>
<reference evidence="2 3" key="1">
    <citation type="journal article" date="2024" name="J Genomics">
        <title>Draft genome sequencing and assembly of Favolaschia claudopus CIRM-BRFM 2984 isolated from oak limbs.</title>
        <authorList>
            <person name="Navarro D."/>
            <person name="Drula E."/>
            <person name="Chaduli D."/>
            <person name="Cazenave R."/>
            <person name="Ahrendt S."/>
            <person name="Wang J."/>
            <person name="Lipzen A."/>
            <person name="Daum C."/>
            <person name="Barry K."/>
            <person name="Grigoriev I.V."/>
            <person name="Favel A."/>
            <person name="Rosso M.N."/>
            <person name="Martin F."/>
        </authorList>
    </citation>
    <scope>NUCLEOTIDE SEQUENCE [LARGE SCALE GENOMIC DNA]</scope>
    <source>
        <strain evidence="2 3">CIRM-BRFM 2984</strain>
    </source>
</reference>
<proteinExistence type="predicted"/>
<evidence type="ECO:0000313" key="3">
    <source>
        <dbReference type="Proteomes" id="UP001362999"/>
    </source>
</evidence>
<keyword evidence="3" id="KW-1185">Reference proteome</keyword>
<comment type="caution">
    <text evidence="2">The sequence shown here is derived from an EMBL/GenBank/DDBJ whole genome shotgun (WGS) entry which is preliminary data.</text>
</comment>